<accession>A0A4W4G4L3</accession>
<dbReference type="PROSITE" id="PS50157">
    <property type="entry name" value="ZINC_FINGER_C2H2_2"/>
    <property type="match status" value="3"/>
</dbReference>
<keyword evidence="3" id="KW-0677">Repeat</keyword>
<dbReference type="SUPFAM" id="SSF57667">
    <property type="entry name" value="beta-beta-alpha zinc fingers"/>
    <property type="match status" value="2"/>
</dbReference>
<dbReference type="Pfam" id="PF00096">
    <property type="entry name" value="zf-C2H2"/>
    <property type="match status" value="2"/>
</dbReference>
<feature type="compositionally biased region" description="Low complexity" evidence="9">
    <location>
        <begin position="153"/>
        <end position="164"/>
    </location>
</feature>
<feature type="domain" description="C2H2-type" evidence="10">
    <location>
        <begin position="330"/>
        <end position="355"/>
    </location>
</feature>
<evidence type="ECO:0000256" key="2">
    <source>
        <dbReference type="ARBA" id="ARBA00022723"/>
    </source>
</evidence>
<evidence type="ECO:0000256" key="7">
    <source>
        <dbReference type="PROSITE-ProRule" id="PRU00042"/>
    </source>
</evidence>
<dbReference type="FunFam" id="3.30.160.60:FF:000145">
    <property type="entry name" value="Zinc finger protein 574"/>
    <property type="match status" value="1"/>
</dbReference>
<dbReference type="STRING" id="8005.ENSEEEP00000032411"/>
<name>A0A4W4G4L3_ELEEL</name>
<keyword evidence="8" id="KW-0175">Coiled coil</keyword>
<keyword evidence="4 7" id="KW-0863">Zinc-finger</keyword>
<evidence type="ECO:0000256" key="6">
    <source>
        <dbReference type="ARBA" id="ARBA00023242"/>
    </source>
</evidence>
<dbReference type="PANTHER" id="PTHR10032">
    <property type="entry name" value="ZINC FINGER PROTEIN WITH KRAB AND SCAN DOMAINS"/>
    <property type="match status" value="1"/>
</dbReference>
<dbReference type="Proteomes" id="UP000314983">
    <property type="component" value="Chromosome 1"/>
</dbReference>
<reference evidence="11" key="4">
    <citation type="submission" date="2025-08" db="UniProtKB">
        <authorList>
            <consortium name="Ensembl"/>
        </authorList>
    </citation>
    <scope>IDENTIFICATION</scope>
</reference>
<reference evidence="12" key="1">
    <citation type="journal article" date="2014" name="Science">
        <title>Nonhuman genetics. Genomic basis for the convergent evolution of electric organs.</title>
        <authorList>
            <person name="Gallant J.R."/>
            <person name="Traeger L.L."/>
            <person name="Volkening J.D."/>
            <person name="Moffett H."/>
            <person name="Chen P.H."/>
            <person name="Novina C.D."/>
            <person name="Phillips G.N.Jr."/>
            <person name="Anand R."/>
            <person name="Wells G.B."/>
            <person name="Pinch M."/>
            <person name="Guth R."/>
            <person name="Unguez G.A."/>
            <person name="Albert J.S."/>
            <person name="Zakon H.H."/>
            <person name="Samanta M.P."/>
            <person name="Sussman M.R."/>
        </authorList>
    </citation>
    <scope>NUCLEOTIDE SEQUENCE [LARGE SCALE GENOMIC DNA]</scope>
</reference>
<dbReference type="GO" id="GO:0008270">
    <property type="term" value="F:zinc ion binding"/>
    <property type="evidence" value="ECO:0007669"/>
    <property type="project" value="UniProtKB-KW"/>
</dbReference>
<evidence type="ECO:0000256" key="4">
    <source>
        <dbReference type="ARBA" id="ARBA00022771"/>
    </source>
</evidence>
<dbReference type="Ensembl" id="ENSEEET00000032799.2">
    <property type="protein sequence ID" value="ENSEEEP00000032411.2"/>
    <property type="gene ID" value="ENSEEEG00000015454.2"/>
</dbReference>
<evidence type="ECO:0000256" key="5">
    <source>
        <dbReference type="ARBA" id="ARBA00022833"/>
    </source>
</evidence>
<feature type="region of interest" description="Disordered" evidence="9">
    <location>
        <begin position="68"/>
        <end position="115"/>
    </location>
</feature>
<dbReference type="GO" id="GO:0005634">
    <property type="term" value="C:nucleus"/>
    <property type="evidence" value="ECO:0007669"/>
    <property type="project" value="UniProtKB-SubCell"/>
</dbReference>
<reference evidence="11" key="5">
    <citation type="submission" date="2025-09" db="UniProtKB">
        <authorList>
            <consortium name="Ensembl"/>
        </authorList>
    </citation>
    <scope>IDENTIFICATION</scope>
</reference>
<evidence type="ECO:0000313" key="11">
    <source>
        <dbReference type="Ensembl" id="ENSEEEP00000032411.2"/>
    </source>
</evidence>
<protein>
    <submittedName>
        <fullName evidence="11">Zgc:113090</fullName>
    </submittedName>
</protein>
<keyword evidence="6" id="KW-0539">Nucleus</keyword>
<keyword evidence="2" id="KW-0479">Metal-binding</keyword>
<dbReference type="PANTHER" id="PTHR10032:SF272">
    <property type="entry name" value="OVO-LIKE ZINC FINGER 1A-RELATED"/>
    <property type="match status" value="1"/>
</dbReference>
<dbReference type="InterPro" id="IPR013087">
    <property type="entry name" value="Znf_C2H2_type"/>
</dbReference>
<evidence type="ECO:0000313" key="12">
    <source>
        <dbReference type="Proteomes" id="UP000314983"/>
    </source>
</evidence>
<feature type="region of interest" description="Disordered" evidence="9">
    <location>
        <begin position="151"/>
        <end position="174"/>
    </location>
</feature>
<dbReference type="GO" id="GO:0005694">
    <property type="term" value="C:chromosome"/>
    <property type="evidence" value="ECO:0007669"/>
    <property type="project" value="UniProtKB-ARBA"/>
</dbReference>
<comment type="subcellular location">
    <subcellularLocation>
        <location evidence="1">Nucleus</location>
    </subcellularLocation>
</comment>
<dbReference type="RefSeq" id="XP_035387999.1">
    <property type="nucleotide sequence ID" value="XM_035532106.1"/>
</dbReference>
<evidence type="ECO:0000256" key="1">
    <source>
        <dbReference type="ARBA" id="ARBA00004123"/>
    </source>
</evidence>
<reference evidence="11" key="3">
    <citation type="submission" date="2020-05" db="EMBL/GenBank/DDBJ databases">
        <title>Electrophorus electricus (electric eel) genome, fEleEle1, primary haplotype.</title>
        <authorList>
            <person name="Myers G."/>
            <person name="Meyer A."/>
            <person name="Fedrigo O."/>
            <person name="Formenti G."/>
            <person name="Rhie A."/>
            <person name="Tracey A."/>
            <person name="Sims Y."/>
            <person name="Jarvis E.D."/>
        </authorList>
    </citation>
    <scope>NUCLEOTIDE SEQUENCE [LARGE SCALE GENOMIC DNA]</scope>
</reference>
<feature type="domain" description="C2H2-type" evidence="10">
    <location>
        <begin position="302"/>
        <end position="329"/>
    </location>
</feature>
<evidence type="ECO:0000259" key="10">
    <source>
        <dbReference type="PROSITE" id="PS50157"/>
    </source>
</evidence>
<dbReference type="GO" id="GO:0000981">
    <property type="term" value="F:DNA-binding transcription factor activity, RNA polymerase II-specific"/>
    <property type="evidence" value="ECO:0007669"/>
    <property type="project" value="TreeGrafter"/>
</dbReference>
<dbReference type="RefSeq" id="XP_026871521.2">
    <property type="nucleotide sequence ID" value="XM_027015720.2"/>
</dbReference>
<feature type="region of interest" description="Disordered" evidence="9">
    <location>
        <begin position="207"/>
        <end position="226"/>
    </location>
</feature>
<dbReference type="AlphaFoldDB" id="A0A4W4G4L3"/>
<dbReference type="GO" id="GO:0009913">
    <property type="term" value="P:epidermal cell differentiation"/>
    <property type="evidence" value="ECO:0007669"/>
    <property type="project" value="TreeGrafter"/>
</dbReference>
<dbReference type="Gene3D" id="3.30.160.60">
    <property type="entry name" value="Classic Zinc Finger"/>
    <property type="match status" value="3"/>
</dbReference>
<dbReference type="PROSITE" id="PS00028">
    <property type="entry name" value="ZINC_FINGER_C2H2_1"/>
    <property type="match status" value="3"/>
</dbReference>
<dbReference type="FunFam" id="3.30.160.60:FF:001732">
    <property type="entry name" value="Zgc:162936"/>
    <property type="match status" value="1"/>
</dbReference>
<sequence>MTQMDLLVTNVAGLLATAVHEVLRVMGQAVSEYREESARIHQENRKLQRKLEELQKRIDASDAVQQVSSSIAVEEPSFESHPVQVLGSSPEHEPLVTQENEDPETQSLSFKEEKPSELHLELEAQHISNQCHSGTKSPTCDTGKSRLFSKLRSTSPTASKPASPDVAGTPDNSHFETALGVVSNKIKAESEPELPECSAAGQPESMISQDAGFGTLDNTPLRDRQSYSPVHSETTFVFQDQSIPPYAHILNSGTENIIDLPNGSGLMARKDSPHTCHVCGKTFATSSSLGAHFVCHSNLRPFACKCCQFRFSRLADLKKHERIHTGERPYNCSLCGRRFNRTENLRRHLRKVHHGALL</sequence>
<dbReference type="GO" id="GO:0045893">
    <property type="term" value="P:positive regulation of DNA-templated transcription"/>
    <property type="evidence" value="ECO:0007669"/>
    <property type="project" value="UniProtKB-ARBA"/>
</dbReference>
<keyword evidence="12" id="KW-1185">Reference proteome</keyword>
<evidence type="ECO:0000256" key="8">
    <source>
        <dbReference type="SAM" id="Coils"/>
    </source>
</evidence>
<keyword evidence="5" id="KW-0862">Zinc</keyword>
<dbReference type="GeneID" id="113580889"/>
<dbReference type="GO" id="GO:0000978">
    <property type="term" value="F:RNA polymerase II cis-regulatory region sequence-specific DNA binding"/>
    <property type="evidence" value="ECO:0007669"/>
    <property type="project" value="TreeGrafter"/>
</dbReference>
<dbReference type="SMART" id="SM00355">
    <property type="entry name" value="ZnF_C2H2"/>
    <property type="match status" value="3"/>
</dbReference>
<dbReference type="OMA" id="PFACKCC"/>
<dbReference type="RefSeq" id="XP_026871522.2">
    <property type="nucleotide sequence ID" value="XM_027015721.2"/>
</dbReference>
<reference evidence="12" key="2">
    <citation type="journal article" date="2017" name="Sci. Adv.">
        <title>A tail of two voltages: Proteomic comparison of the three electric organs of the electric eel.</title>
        <authorList>
            <person name="Traeger L.L."/>
            <person name="Sabat G."/>
            <person name="Barrett-Wilt G.A."/>
            <person name="Wells G.B."/>
            <person name="Sussman M.R."/>
        </authorList>
    </citation>
    <scope>NUCLEOTIDE SEQUENCE [LARGE SCALE GENOMIC DNA]</scope>
</reference>
<dbReference type="InterPro" id="IPR036236">
    <property type="entry name" value="Znf_C2H2_sf"/>
</dbReference>
<proteinExistence type="predicted"/>
<feature type="coiled-coil region" evidence="8">
    <location>
        <begin position="30"/>
        <end position="64"/>
    </location>
</feature>
<gene>
    <name evidence="11" type="primary">zgc:113090</name>
</gene>
<organism evidence="11 12">
    <name type="scientific">Electrophorus electricus</name>
    <name type="common">Electric eel</name>
    <name type="synonym">Gymnotus electricus</name>
    <dbReference type="NCBI Taxonomy" id="8005"/>
    <lineage>
        <taxon>Eukaryota</taxon>
        <taxon>Metazoa</taxon>
        <taxon>Chordata</taxon>
        <taxon>Craniata</taxon>
        <taxon>Vertebrata</taxon>
        <taxon>Euteleostomi</taxon>
        <taxon>Actinopterygii</taxon>
        <taxon>Neopterygii</taxon>
        <taxon>Teleostei</taxon>
        <taxon>Ostariophysi</taxon>
        <taxon>Gymnotiformes</taxon>
        <taxon>Gymnotoidei</taxon>
        <taxon>Gymnotidae</taxon>
        <taxon>Electrophorus</taxon>
    </lineage>
</organism>
<evidence type="ECO:0000256" key="9">
    <source>
        <dbReference type="SAM" id="MobiDB-lite"/>
    </source>
</evidence>
<feature type="domain" description="C2H2-type" evidence="10">
    <location>
        <begin position="274"/>
        <end position="301"/>
    </location>
</feature>
<dbReference type="GeneTree" id="ENSGT00940000154308"/>
<dbReference type="InterPro" id="IPR027756">
    <property type="entry name" value="Ovo-like"/>
</dbReference>
<evidence type="ECO:0000256" key="3">
    <source>
        <dbReference type="ARBA" id="ARBA00022737"/>
    </source>
</evidence>